<proteinExistence type="predicted"/>
<dbReference type="EMBL" id="FRCX01000002">
    <property type="protein sequence ID" value="SHM65652.1"/>
    <property type="molecule type" value="Genomic_DNA"/>
</dbReference>
<dbReference type="OrthoDB" id="8527613at2"/>
<evidence type="ECO:0000313" key="1">
    <source>
        <dbReference type="EMBL" id="SHM65652.1"/>
    </source>
</evidence>
<dbReference type="RefSeq" id="WP_072781806.1">
    <property type="nucleotide sequence ID" value="NZ_FRCX01000002.1"/>
</dbReference>
<dbReference type="Proteomes" id="UP000184339">
    <property type="component" value="Unassembled WGS sequence"/>
</dbReference>
<evidence type="ECO:0008006" key="3">
    <source>
        <dbReference type="Google" id="ProtNLM"/>
    </source>
</evidence>
<dbReference type="InterPro" id="IPR032556">
    <property type="entry name" value="DUF4936"/>
</dbReference>
<organism evidence="1 2">
    <name type="scientific">Duganella sacchari</name>
    <dbReference type="NCBI Taxonomy" id="551987"/>
    <lineage>
        <taxon>Bacteria</taxon>
        <taxon>Pseudomonadati</taxon>
        <taxon>Pseudomonadota</taxon>
        <taxon>Betaproteobacteria</taxon>
        <taxon>Burkholderiales</taxon>
        <taxon>Oxalobacteraceae</taxon>
        <taxon>Telluria group</taxon>
        <taxon>Duganella</taxon>
    </lineage>
</organism>
<keyword evidence="2" id="KW-1185">Reference proteome</keyword>
<sequence>MDLYIYYKVKDADAASLQAAAAVMQATLAQRHGVAGQLKRRPETRDGVQTWMEVYPSTPEGFAAVLDSAVHEAGLLAWIAGLRHTEVFMDVAPCA</sequence>
<dbReference type="STRING" id="551987.SAMN05192549_102142"/>
<dbReference type="Pfam" id="PF16290">
    <property type="entry name" value="DUF4936"/>
    <property type="match status" value="1"/>
</dbReference>
<protein>
    <recommendedName>
        <fullName evidence="3">DUF4936 domain-containing protein</fullName>
    </recommendedName>
</protein>
<name>A0A1M7KJS2_9BURK</name>
<reference evidence="2" key="1">
    <citation type="submission" date="2016-11" db="EMBL/GenBank/DDBJ databases">
        <authorList>
            <person name="Varghese N."/>
            <person name="Submissions S."/>
        </authorList>
    </citation>
    <scope>NUCLEOTIDE SEQUENCE [LARGE SCALE GENOMIC DNA]</scope>
    <source>
        <strain evidence="2">Sac-22</strain>
    </source>
</reference>
<accession>A0A1M7KJS2</accession>
<evidence type="ECO:0000313" key="2">
    <source>
        <dbReference type="Proteomes" id="UP000184339"/>
    </source>
</evidence>
<gene>
    <name evidence="1" type="ORF">SAMN05192549_102142</name>
</gene>
<dbReference type="AlphaFoldDB" id="A0A1M7KJS2"/>